<comment type="similarity">
    <text evidence="1 8">Belongs to the FGGY kinase family.</text>
</comment>
<dbReference type="SUPFAM" id="SSF53067">
    <property type="entry name" value="Actin-like ATPase domain"/>
    <property type="match status" value="2"/>
</dbReference>
<dbReference type="InterPro" id="IPR018485">
    <property type="entry name" value="FGGY_C"/>
</dbReference>
<gene>
    <name evidence="11" type="primary">glpK</name>
    <name evidence="11" type="ORF">DRP44_02940</name>
</gene>
<evidence type="ECO:0000256" key="8">
    <source>
        <dbReference type="RuleBase" id="RU003733"/>
    </source>
</evidence>
<dbReference type="EMBL" id="QNBC01000026">
    <property type="protein sequence ID" value="RKX67099.1"/>
    <property type="molecule type" value="Genomic_DNA"/>
</dbReference>
<dbReference type="InterPro" id="IPR000577">
    <property type="entry name" value="Carb_kinase_FGGY"/>
</dbReference>
<dbReference type="GO" id="GO:0005524">
    <property type="term" value="F:ATP binding"/>
    <property type="evidence" value="ECO:0007669"/>
    <property type="project" value="UniProtKB-KW"/>
</dbReference>
<evidence type="ECO:0000256" key="1">
    <source>
        <dbReference type="ARBA" id="ARBA00009156"/>
    </source>
</evidence>
<evidence type="ECO:0000256" key="3">
    <source>
        <dbReference type="ARBA" id="ARBA00022741"/>
    </source>
</evidence>
<dbReference type="GO" id="GO:0006071">
    <property type="term" value="P:glycerol metabolic process"/>
    <property type="evidence" value="ECO:0007669"/>
    <property type="project" value="UniProtKB-KW"/>
</dbReference>
<evidence type="ECO:0000259" key="10">
    <source>
        <dbReference type="Pfam" id="PF02782"/>
    </source>
</evidence>
<evidence type="ECO:0000256" key="5">
    <source>
        <dbReference type="ARBA" id="ARBA00022798"/>
    </source>
</evidence>
<evidence type="ECO:0000256" key="4">
    <source>
        <dbReference type="ARBA" id="ARBA00022777"/>
    </source>
</evidence>
<keyword evidence="4 8" id="KW-0418">Kinase</keyword>
<dbReference type="PANTHER" id="PTHR10196">
    <property type="entry name" value="SUGAR KINASE"/>
    <property type="match status" value="1"/>
</dbReference>
<dbReference type="CDD" id="cd07769">
    <property type="entry name" value="ASKHA_NBD_FGGY_GK"/>
    <property type="match status" value="1"/>
</dbReference>
<dbReference type="GO" id="GO:0005829">
    <property type="term" value="C:cytosol"/>
    <property type="evidence" value="ECO:0007669"/>
    <property type="project" value="TreeGrafter"/>
</dbReference>
<evidence type="ECO:0000256" key="7">
    <source>
        <dbReference type="ARBA" id="ARBA00043149"/>
    </source>
</evidence>
<dbReference type="Pfam" id="PF00370">
    <property type="entry name" value="FGGY_N"/>
    <property type="match status" value="1"/>
</dbReference>
<keyword evidence="6" id="KW-0067">ATP-binding</keyword>
<dbReference type="Proteomes" id="UP000282321">
    <property type="component" value="Unassembled WGS sequence"/>
</dbReference>
<keyword evidence="2 8" id="KW-0808">Transferase</keyword>
<evidence type="ECO:0000313" key="12">
    <source>
        <dbReference type="Proteomes" id="UP000282321"/>
    </source>
</evidence>
<name>A0A660S9T5_UNCT6</name>
<dbReference type="AlphaFoldDB" id="A0A660S9T5"/>
<evidence type="ECO:0000256" key="2">
    <source>
        <dbReference type="ARBA" id="ARBA00022679"/>
    </source>
</evidence>
<evidence type="ECO:0000313" key="11">
    <source>
        <dbReference type="EMBL" id="RKX67099.1"/>
    </source>
</evidence>
<organism evidence="11 12">
    <name type="scientific">candidate division TA06 bacterium</name>
    <dbReference type="NCBI Taxonomy" id="2250710"/>
    <lineage>
        <taxon>Bacteria</taxon>
        <taxon>Bacteria division TA06</taxon>
    </lineage>
</organism>
<feature type="domain" description="Carbohydrate kinase FGGY C-terminal" evidence="10">
    <location>
        <begin position="251"/>
        <end position="436"/>
    </location>
</feature>
<dbReference type="InterPro" id="IPR018483">
    <property type="entry name" value="Carb_kinase_FGGY_CS"/>
</dbReference>
<accession>A0A660S9T5</accession>
<protein>
    <recommendedName>
        <fullName evidence="7">ATP:glycerol 3-phosphotransferase</fullName>
    </recommendedName>
</protein>
<dbReference type="PANTHER" id="PTHR10196:SF69">
    <property type="entry name" value="GLYCEROL KINASE"/>
    <property type="match status" value="1"/>
</dbReference>
<evidence type="ECO:0000256" key="6">
    <source>
        <dbReference type="ARBA" id="ARBA00022840"/>
    </source>
</evidence>
<dbReference type="FunFam" id="3.30.420.40:FF:000008">
    <property type="entry name" value="Glycerol kinase"/>
    <property type="match status" value="1"/>
</dbReference>
<keyword evidence="5" id="KW-0319">Glycerol metabolism</keyword>
<dbReference type="PIRSF" id="PIRSF000538">
    <property type="entry name" value="GlpK"/>
    <property type="match status" value="1"/>
</dbReference>
<dbReference type="NCBIfam" id="NF000756">
    <property type="entry name" value="PRK00047.1"/>
    <property type="match status" value="1"/>
</dbReference>
<proteinExistence type="inferred from homology"/>
<dbReference type="InterPro" id="IPR043129">
    <property type="entry name" value="ATPase_NBD"/>
</dbReference>
<dbReference type="GO" id="GO:0006072">
    <property type="term" value="P:glycerol-3-phosphate metabolic process"/>
    <property type="evidence" value="ECO:0007669"/>
    <property type="project" value="InterPro"/>
</dbReference>
<dbReference type="Pfam" id="PF02782">
    <property type="entry name" value="FGGY_C"/>
    <property type="match status" value="1"/>
</dbReference>
<dbReference type="Gene3D" id="3.30.420.40">
    <property type="match status" value="2"/>
</dbReference>
<sequence length="477" mass="53275">MNYYLAIDSGTSSVRSIIFDSTFEIVSVAQEELSLIYPENGWVEQDPHEIIELQKKTIYNALKNANISGDKIIACGITNQRETTVIWDKKTGKPLYNAIVWQDRRTADFIESIKGKYTDLIRNKTGLVPDPYFSASKIKWILDRFNGNKDNLAFGTVDSWIMYNLVEGHPHLTDYSNASRTMLFDIIDLKWDDELLSLFDIPKNILPDVLDSNADFGSIKIDGFHIPVRGVLGDQQAALFGHKAISRGDVKVTYGTGAFILFNTGNTPVFSKNNLLSTIAWVKNGKTTYALEGSVFIAGAVIQWLRDKLNFFRESKESELLASNSDSTGEVYFIPAFVGLGAPYWKPNIRGAIYGLTRDTGKAEITRAAIEGVAYLVNDMLTAMTNDTGNKIHKLFADGGMSKNNLFLQFQSDISDLIVKRPANIEVTALGSVFMASGNDKFSPKSAKEFIPAMDVNERKKKLNGWKNYMEKLIGKE</sequence>
<dbReference type="NCBIfam" id="TIGR01311">
    <property type="entry name" value="glycerol_kin"/>
    <property type="match status" value="1"/>
</dbReference>
<evidence type="ECO:0000259" key="9">
    <source>
        <dbReference type="Pfam" id="PF00370"/>
    </source>
</evidence>
<reference evidence="11 12" key="1">
    <citation type="submission" date="2018-06" db="EMBL/GenBank/DDBJ databases">
        <title>Extensive metabolic versatility and redundancy in microbially diverse, dynamic hydrothermal sediments.</title>
        <authorList>
            <person name="Dombrowski N."/>
            <person name="Teske A."/>
            <person name="Baker B.J."/>
        </authorList>
    </citation>
    <scope>NUCLEOTIDE SEQUENCE [LARGE SCALE GENOMIC DNA]</scope>
    <source>
        <strain evidence="11">B35_G9</strain>
    </source>
</reference>
<feature type="domain" description="Carbohydrate kinase FGGY N-terminal" evidence="9">
    <location>
        <begin position="3"/>
        <end position="241"/>
    </location>
</feature>
<dbReference type="PROSITE" id="PS00445">
    <property type="entry name" value="FGGY_KINASES_2"/>
    <property type="match status" value="1"/>
</dbReference>
<dbReference type="InterPro" id="IPR005999">
    <property type="entry name" value="Glycerol_kin"/>
</dbReference>
<dbReference type="GO" id="GO:0004370">
    <property type="term" value="F:glycerol kinase activity"/>
    <property type="evidence" value="ECO:0007669"/>
    <property type="project" value="InterPro"/>
</dbReference>
<keyword evidence="3" id="KW-0547">Nucleotide-binding</keyword>
<dbReference type="InterPro" id="IPR018484">
    <property type="entry name" value="FGGY_N"/>
</dbReference>
<comment type="caution">
    <text evidence="11">The sequence shown here is derived from an EMBL/GenBank/DDBJ whole genome shotgun (WGS) entry which is preliminary data.</text>
</comment>